<dbReference type="AlphaFoldDB" id="A0AA41X6P0"/>
<name>A0AA41X6P0_9BACI</name>
<comment type="caution">
    <text evidence="2">The sequence shown here is derived from an EMBL/GenBank/DDBJ whole genome shotgun (WGS) entry which is preliminary data.</text>
</comment>
<dbReference type="Gene3D" id="1.20.140.160">
    <property type="match status" value="1"/>
</dbReference>
<dbReference type="EMBL" id="JANCLT010000007">
    <property type="protein sequence ID" value="MCP8969712.1"/>
    <property type="molecule type" value="Genomic_DNA"/>
</dbReference>
<evidence type="ECO:0000313" key="2">
    <source>
        <dbReference type="EMBL" id="MCP8969712.1"/>
    </source>
</evidence>
<reference evidence="2" key="1">
    <citation type="submission" date="2022-07" db="EMBL/GenBank/DDBJ databases">
        <authorList>
            <person name="Li W.-J."/>
            <person name="Deng Q.-Q."/>
        </authorList>
    </citation>
    <scope>NUCLEOTIDE SEQUENCE</scope>
    <source>
        <strain evidence="2">SYSU M60031</strain>
    </source>
</reference>
<evidence type="ECO:0000313" key="3">
    <source>
        <dbReference type="Proteomes" id="UP001156102"/>
    </source>
</evidence>
<dbReference type="InterPro" id="IPR013324">
    <property type="entry name" value="RNA_pol_sigma_r3/r4-like"/>
</dbReference>
<gene>
    <name evidence="2" type="ORF">NK662_14365</name>
</gene>
<dbReference type="Proteomes" id="UP001156102">
    <property type="component" value="Unassembled WGS sequence"/>
</dbReference>
<organism evidence="2 3">
    <name type="scientific">Ectobacillus ponti</name>
    <dbReference type="NCBI Taxonomy" id="2961894"/>
    <lineage>
        <taxon>Bacteria</taxon>
        <taxon>Bacillati</taxon>
        <taxon>Bacillota</taxon>
        <taxon>Bacilli</taxon>
        <taxon>Bacillales</taxon>
        <taxon>Bacillaceae</taxon>
        <taxon>Ectobacillus</taxon>
    </lineage>
</organism>
<feature type="domain" description="RNA polymerase sigma-70 region 4" evidence="1">
    <location>
        <begin position="84"/>
        <end position="117"/>
    </location>
</feature>
<dbReference type="RefSeq" id="WP_254759633.1">
    <property type="nucleotide sequence ID" value="NZ_JANCLT010000007.1"/>
</dbReference>
<accession>A0AA41X6P0</accession>
<evidence type="ECO:0000259" key="1">
    <source>
        <dbReference type="Pfam" id="PF04545"/>
    </source>
</evidence>
<dbReference type="SUPFAM" id="SSF88659">
    <property type="entry name" value="Sigma3 and sigma4 domains of RNA polymerase sigma factors"/>
    <property type="match status" value="1"/>
</dbReference>
<dbReference type="Pfam" id="PF04545">
    <property type="entry name" value="Sigma70_r4"/>
    <property type="match status" value="1"/>
</dbReference>
<sequence length="131" mass="15616">MYDWLKDYHKIENQIAYLEFNLEQTERELKRWVDGDLQKIKLQSDSAGARVEDKLEQIRNELTYKQEQRNQLILLVSTFKGLDEQILKLKYIDGLTLDKVAEQLGYSDSHIKKRHAELVRTIKFVEDYIAL</sequence>
<protein>
    <recommendedName>
        <fullName evidence="1">RNA polymerase sigma-70 region 4 domain-containing protein</fullName>
    </recommendedName>
</protein>
<proteinExistence type="predicted"/>
<dbReference type="GO" id="GO:0006352">
    <property type="term" value="P:DNA-templated transcription initiation"/>
    <property type="evidence" value="ECO:0007669"/>
    <property type="project" value="InterPro"/>
</dbReference>
<dbReference type="GO" id="GO:0003700">
    <property type="term" value="F:DNA-binding transcription factor activity"/>
    <property type="evidence" value="ECO:0007669"/>
    <property type="project" value="InterPro"/>
</dbReference>
<dbReference type="InterPro" id="IPR007630">
    <property type="entry name" value="RNA_pol_sigma70_r4"/>
</dbReference>
<keyword evidence="3" id="KW-1185">Reference proteome</keyword>